<dbReference type="Proteomes" id="UP000590442">
    <property type="component" value="Unassembled WGS sequence"/>
</dbReference>
<feature type="chain" id="PRO_5032950778" description="DinB family protein" evidence="1">
    <location>
        <begin position="22"/>
        <end position="203"/>
    </location>
</feature>
<evidence type="ECO:0008006" key="4">
    <source>
        <dbReference type="Google" id="ProtNLM"/>
    </source>
</evidence>
<dbReference type="RefSeq" id="WP_167963553.1">
    <property type="nucleotide sequence ID" value="NZ_JAATJJ010000001.1"/>
</dbReference>
<gene>
    <name evidence="2" type="ORF">GGR42_002072</name>
</gene>
<evidence type="ECO:0000313" key="2">
    <source>
        <dbReference type="EMBL" id="NJB71610.1"/>
    </source>
</evidence>
<keyword evidence="3" id="KW-1185">Reference proteome</keyword>
<dbReference type="EMBL" id="JAATJJ010000001">
    <property type="protein sequence ID" value="NJB71610.1"/>
    <property type="molecule type" value="Genomic_DNA"/>
</dbReference>
<protein>
    <recommendedName>
        <fullName evidence="4">DinB family protein</fullName>
    </recommendedName>
</protein>
<evidence type="ECO:0000313" key="3">
    <source>
        <dbReference type="Proteomes" id="UP000590442"/>
    </source>
</evidence>
<dbReference type="InterPro" id="IPR034660">
    <property type="entry name" value="DinB/YfiT-like"/>
</dbReference>
<name>A0A846QXE5_9FLAO</name>
<evidence type="ECO:0000256" key="1">
    <source>
        <dbReference type="SAM" id="SignalP"/>
    </source>
</evidence>
<proteinExistence type="predicted"/>
<accession>A0A846QXE5</accession>
<dbReference type="AlphaFoldDB" id="A0A846QXE5"/>
<dbReference type="Gene3D" id="1.20.120.450">
    <property type="entry name" value="dinb family like domain"/>
    <property type="match status" value="1"/>
</dbReference>
<reference evidence="2 3" key="1">
    <citation type="submission" date="2020-03" db="EMBL/GenBank/DDBJ databases">
        <title>Genomic Encyclopedia of Type Strains, Phase IV (KMG-IV): sequencing the most valuable type-strain genomes for metagenomic binning, comparative biology and taxonomic classification.</title>
        <authorList>
            <person name="Goeker M."/>
        </authorList>
    </citation>
    <scope>NUCLEOTIDE SEQUENCE [LARGE SCALE GENOMIC DNA]</scope>
    <source>
        <strain evidence="2 3">DSM 29762</strain>
    </source>
</reference>
<keyword evidence="1" id="KW-0732">Signal</keyword>
<comment type="caution">
    <text evidence="2">The sequence shown here is derived from an EMBL/GenBank/DDBJ whole genome shotgun (WGS) entry which is preliminary data.</text>
</comment>
<dbReference type="SUPFAM" id="SSF109854">
    <property type="entry name" value="DinB/YfiT-like putative metalloenzymes"/>
    <property type="match status" value="1"/>
</dbReference>
<organism evidence="2 3">
    <name type="scientific">Saonia flava</name>
    <dbReference type="NCBI Taxonomy" id="523696"/>
    <lineage>
        <taxon>Bacteria</taxon>
        <taxon>Pseudomonadati</taxon>
        <taxon>Bacteroidota</taxon>
        <taxon>Flavobacteriia</taxon>
        <taxon>Flavobacteriales</taxon>
        <taxon>Flavobacteriaceae</taxon>
        <taxon>Saonia</taxon>
    </lineage>
</organism>
<sequence length="203" mass="22888">MKKITLLIALLSLIQVTYSQTPENMDLPYREIPDGYSETYTAGTVSARMLDGVGFRFYWATNGLRPEDLSFKPNDEARTTEQTIDHILGLVRVVNNSVNQRPNINGTEYPSLDFQGKRKETLELIKEAAEILRTSTSSDFESYKIVFKNDNGQSEFPFWNQLNGPIADALWHIGQVVSFRRSSGNPFASGIDKPSVFTGKVRN</sequence>
<feature type="signal peptide" evidence="1">
    <location>
        <begin position="1"/>
        <end position="21"/>
    </location>
</feature>